<organism evidence="1">
    <name type="scientific">Marivirga arenosa</name>
    <dbReference type="NCBI Taxonomy" id="3059076"/>
    <lineage>
        <taxon>Bacteria</taxon>
        <taxon>Pseudomonadati</taxon>
        <taxon>Bacteroidota</taxon>
        <taxon>Cytophagia</taxon>
        <taxon>Cytophagales</taxon>
        <taxon>Marivirgaceae</taxon>
        <taxon>Marivirga</taxon>
    </lineage>
</organism>
<accession>A0AA51ZXU0</accession>
<dbReference type="RefSeq" id="WP_322348213.1">
    <property type="nucleotide sequence ID" value="NZ_CP129968.2"/>
</dbReference>
<reference evidence="1" key="1">
    <citation type="submission" date="2023-08" db="EMBL/GenBank/DDBJ databases">
        <title>Comparative genomics and taxonomic characterization of three novel marine species of genus Marivirga.</title>
        <authorList>
            <person name="Muhammad N."/>
            <person name="Kim S.-G."/>
        </authorList>
    </citation>
    <scope>NUCLEOTIDE SEQUENCE</scope>
    <source>
        <strain evidence="1">BKB1-2</strain>
    </source>
</reference>
<evidence type="ECO:0000313" key="1">
    <source>
        <dbReference type="EMBL" id="WNB18687.1"/>
    </source>
</evidence>
<dbReference type="Proteomes" id="UP001232019">
    <property type="component" value="Chromosome"/>
</dbReference>
<dbReference type="KEGG" id="marp:QYS47_30980"/>
<gene>
    <name evidence="1" type="ORF">QYS47_30980</name>
</gene>
<name>A0AA51ZXU0_9BACT</name>
<sequence>MSIFGLFKSKGKKTPEKPVEKLKVKEGQELVCLNKNNYSKLLSKDIPETDQFELSEIKVNEGEYFKANQTLFILGSKIHGSGLLYVNLPYGGRIDNFLIKKETRIGLNDELLFVHKIEDDNALNLKLLEQNRPKLEQTEVSYQEDEFTDAKTIKITKVASEESEYFKLYLDQATLAHEYLGLSLVNHNGYVYASFTSRNEDITLAKGDSLIMLFEDKSKLNFTFSNAGEGTKGFRFNHSPIGFEELDILLNNRLTKVKLISTRKKLYSIYHMNHKINENQSFSIDQSAQYQTELEGQYLLQLMTARFIEMNKTYKVK</sequence>
<protein>
    <submittedName>
        <fullName evidence="1">Uncharacterized protein</fullName>
    </submittedName>
</protein>
<dbReference type="EMBL" id="CP129968">
    <property type="protein sequence ID" value="WNB18687.1"/>
    <property type="molecule type" value="Genomic_DNA"/>
</dbReference>
<proteinExistence type="predicted"/>
<dbReference type="AlphaFoldDB" id="A0AA51ZXU0"/>